<keyword evidence="6" id="KW-1185">Reference proteome</keyword>
<evidence type="ECO:0000256" key="2">
    <source>
        <dbReference type="ARBA" id="ARBA00006411"/>
    </source>
</evidence>
<comment type="subcellular location">
    <subcellularLocation>
        <location evidence="1">Cytoplasm</location>
    </subcellularLocation>
</comment>
<dbReference type="EMBL" id="FNJB01000003">
    <property type="protein sequence ID" value="SDO51988.1"/>
    <property type="molecule type" value="Genomic_DNA"/>
</dbReference>
<evidence type="ECO:0000313" key="6">
    <source>
        <dbReference type="Proteomes" id="UP000199651"/>
    </source>
</evidence>
<accession>A0A1H0K7F6</accession>
<evidence type="ECO:0000256" key="3">
    <source>
        <dbReference type="ARBA" id="ARBA00022490"/>
    </source>
</evidence>
<dbReference type="OrthoDB" id="3636570at2"/>
<comment type="similarity">
    <text evidence="2">Belongs to the EspG family.</text>
</comment>
<organism evidence="5 6">
    <name type="scientific">Actinokineospora alba</name>
    <dbReference type="NCBI Taxonomy" id="504798"/>
    <lineage>
        <taxon>Bacteria</taxon>
        <taxon>Bacillati</taxon>
        <taxon>Actinomycetota</taxon>
        <taxon>Actinomycetes</taxon>
        <taxon>Pseudonocardiales</taxon>
        <taxon>Pseudonocardiaceae</taxon>
        <taxon>Actinokineospora</taxon>
    </lineage>
</organism>
<reference evidence="6" key="1">
    <citation type="submission" date="2016-10" db="EMBL/GenBank/DDBJ databases">
        <authorList>
            <person name="Varghese N."/>
            <person name="Submissions S."/>
        </authorList>
    </citation>
    <scope>NUCLEOTIDE SEQUENCE [LARGE SCALE GENOMIC DNA]</scope>
    <source>
        <strain evidence="6">IBRC-M 10655</strain>
    </source>
</reference>
<name>A0A1H0K7F6_9PSEU</name>
<dbReference type="STRING" id="504798.SAMN05421871_102675"/>
<sequence length="258" mass="28224">MRPVAELALAAFDVLWDDLKLGGMPFPLEVPSHGETLDERARIKAAVRDELTRRRLFHRGRPAPELEDALRLLAAPELGVSLVVMQDQSGTMPANAVVACRGRQAVIAVQRERTIGLTEVRDTAVITSLIDLLPHYRPGPGRSVTLPAPAAPARHNQSDIRLTRPMTAQGAGQAEMRQLAAIMERPILRAGMLGVSLRDGQGKPRRLPGLTWLDNDQGRYLLSVKRGRDGNDWTTLSPADNPRLATRLGEILASARRG</sequence>
<dbReference type="AlphaFoldDB" id="A0A1H0K7F6"/>
<protein>
    <submittedName>
        <fullName evidence="5">EspG family protein</fullName>
    </submittedName>
</protein>
<dbReference type="InterPro" id="IPR025734">
    <property type="entry name" value="EspG"/>
</dbReference>
<keyword evidence="3" id="KW-0963">Cytoplasm</keyword>
<dbReference type="Proteomes" id="UP000199651">
    <property type="component" value="Unassembled WGS sequence"/>
</dbReference>
<dbReference type="RefSeq" id="WP_091372287.1">
    <property type="nucleotide sequence ID" value="NZ_FNDV01000002.1"/>
</dbReference>
<evidence type="ECO:0000256" key="4">
    <source>
        <dbReference type="ARBA" id="ARBA00023186"/>
    </source>
</evidence>
<proteinExistence type="inferred from homology"/>
<evidence type="ECO:0000313" key="5">
    <source>
        <dbReference type="EMBL" id="SDO51988.1"/>
    </source>
</evidence>
<keyword evidence="4" id="KW-0143">Chaperone</keyword>
<evidence type="ECO:0000256" key="1">
    <source>
        <dbReference type="ARBA" id="ARBA00004496"/>
    </source>
</evidence>
<gene>
    <name evidence="5" type="ORF">SAMN05192558_103374</name>
</gene>
<dbReference type="Pfam" id="PF14011">
    <property type="entry name" value="ESX-1_EspG"/>
    <property type="match status" value="1"/>
</dbReference>